<gene>
    <name evidence="1" type="ORF">ACFFQ6_29295</name>
</gene>
<protein>
    <submittedName>
        <fullName evidence="1">Uncharacterized protein</fullName>
    </submittedName>
</protein>
<keyword evidence="2" id="KW-1185">Reference proteome</keyword>
<organism evidence="1 2">
    <name type="scientific">Rhodococcus baikonurensis</name>
    <dbReference type="NCBI Taxonomy" id="172041"/>
    <lineage>
        <taxon>Bacteria</taxon>
        <taxon>Bacillati</taxon>
        <taxon>Actinomycetota</taxon>
        <taxon>Actinomycetes</taxon>
        <taxon>Mycobacteriales</taxon>
        <taxon>Nocardiaceae</taxon>
        <taxon>Rhodococcus</taxon>
        <taxon>Rhodococcus erythropolis group</taxon>
    </lineage>
</organism>
<reference evidence="1 2" key="1">
    <citation type="submission" date="2024-09" db="EMBL/GenBank/DDBJ databases">
        <authorList>
            <person name="Sun Q."/>
            <person name="Mori K."/>
        </authorList>
    </citation>
    <scope>NUCLEOTIDE SEQUENCE [LARGE SCALE GENOMIC DNA]</scope>
    <source>
        <strain evidence="1 2">JCM 11411</strain>
    </source>
</reference>
<name>A0ABV5XPV6_9NOCA</name>
<evidence type="ECO:0000313" key="2">
    <source>
        <dbReference type="Proteomes" id="UP001589587"/>
    </source>
</evidence>
<sequence length="47" mass="5467">MNEDDRALLIADGEDPDDPRIIAAYEYMETALALYTKVHRRMSPRSR</sequence>
<dbReference type="EMBL" id="JBHMAS010000080">
    <property type="protein sequence ID" value="MFB9783799.1"/>
    <property type="molecule type" value="Genomic_DNA"/>
</dbReference>
<evidence type="ECO:0000313" key="1">
    <source>
        <dbReference type="EMBL" id="MFB9783799.1"/>
    </source>
</evidence>
<accession>A0ABV5XPV6</accession>
<dbReference type="RefSeq" id="WP_378376357.1">
    <property type="nucleotide sequence ID" value="NZ_JBHMAS010000080.1"/>
</dbReference>
<dbReference type="Proteomes" id="UP001589587">
    <property type="component" value="Unassembled WGS sequence"/>
</dbReference>
<proteinExistence type="predicted"/>
<comment type="caution">
    <text evidence="1">The sequence shown here is derived from an EMBL/GenBank/DDBJ whole genome shotgun (WGS) entry which is preliminary data.</text>
</comment>